<proteinExistence type="predicted"/>
<dbReference type="Proteomes" id="UP000248975">
    <property type="component" value="Unassembled WGS sequence"/>
</dbReference>
<evidence type="ECO:0000313" key="2">
    <source>
        <dbReference type="EMBL" id="PZQ99920.1"/>
    </source>
</evidence>
<organism evidence="2 3">
    <name type="scientific">Cereibacter sphaeroides</name>
    <name type="common">Rhodobacter sphaeroides</name>
    <dbReference type="NCBI Taxonomy" id="1063"/>
    <lineage>
        <taxon>Bacteria</taxon>
        <taxon>Pseudomonadati</taxon>
        <taxon>Pseudomonadota</taxon>
        <taxon>Alphaproteobacteria</taxon>
        <taxon>Rhodobacterales</taxon>
        <taxon>Paracoccaceae</taxon>
        <taxon>Cereibacter</taxon>
    </lineage>
</organism>
<feature type="compositionally biased region" description="Basic residues" evidence="1">
    <location>
        <begin position="24"/>
        <end position="36"/>
    </location>
</feature>
<feature type="compositionally biased region" description="Basic and acidic residues" evidence="1">
    <location>
        <begin position="62"/>
        <end position="72"/>
    </location>
</feature>
<dbReference type="EMBL" id="QFQS01000001">
    <property type="protein sequence ID" value="PZQ99920.1"/>
    <property type="molecule type" value="Genomic_DNA"/>
</dbReference>
<evidence type="ECO:0000313" key="3">
    <source>
        <dbReference type="Proteomes" id="UP000248975"/>
    </source>
</evidence>
<feature type="compositionally biased region" description="Low complexity" evidence="1">
    <location>
        <begin position="37"/>
        <end position="47"/>
    </location>
</feature>
<evidence type="ECO:0000256" key="1">
    <source>
        <dbReference type="SAM" id="MobiDB-lite"/>
    </source>
</evidence>
<dbReference type="AlphaFoldDB" id="A0A2W5UQ60"/>
<sequence length="667" mass="72265">MSEQTNNDWLSDPAPPPAPASGKPAHKKPASRRKRANAAVAPAIIPAGLDALPVEAGPQPGERPDPPEEKPKAPPSGGKPGRPQGEIFDGCPVRPLGVNGGASYYLDVHGQMRAVTKHDAQSIMQLFGSQIPKLCYHFAQWTKDPHTEEMKRKPHRFDQTTAAMDMIAACSEKGLFDPDGAVRGVGAWSDDDGQLIYHTGDKLLRGDHAEVLGTHQGRIYPAYPPIPHPAPSEKLTDPVPKLLETLNTWKWQRPEIDAMIALGMIGVQMLGGALDWRPVFWLTGGKAAGKSQFQTLIKHLHGEKGLIQSNDATKSGLTSRIGHSSLPVALDELEPGDEGSSKEKDIITLARVAASGGQWYRGSSDQKGAGGNVYSSFLFSSILIPGSMKSQDLSRLIVLSLNAIPDGTPPLVLRADDWRKRGAALKRLLVDRWPSWAARLDLWRTAFAEEGLSGRNGDNWATTLAMADMARQEALPQPEELQSWAKRVASLVRADTEEIGSDADSMLLHLLSQSFDIYRRGEQHTVAQWLMVAAQLPGAPPALMGSDTPDHPEDRAKMANAKLAKAGLRVTGVREEAELFIANAPIQGLKDLFRTSEWANGVWKQSAVRVAKARCSTSSRTLAGITTRGTEIPFASIPGLAFFPQDRVKPPVVTEPTSGPNEMDEFA</sequence>
<reference evidence="2 3" key="1">
    <citation type="submission" date="2017-08" db="EMBL/GenBank/DDBJ databases">
        <title>Infants hospitalized years apart are colonized by the same room-sourced microbial strains.</title>
        <authorList>
            <person name="Brooks B."/>
            <person name="Olm M.R."/>
            <person name="Firek B.A."/>
            <person name="Baker R."/>
            <person name="Thomas B.C."/>
            <person name="Morowitz M.J."/>
            <person name="Banfield J.F."/>
        </authorList>
    </citation>
    <scope>NUCLEOTIDE SEQUENCE [LARGE SCALE GENOMIC DNA]</scope>
    <source>
        <strain evidence="2">S2_003_000_R2_11</strain>
    </source>
</reference>
<protein>
    <submittedName>
        <fullName evidence="2">Uncharacterized protein</fullName>
    </submittedName>
</protein>
<gene>
    <name evidence="2" type="ORF">DI533_04625</name>
</gene>
<comment type="caution">
    <text evidence="2">The sequence shown here is derived from an EMBL/GenBank/DDBJ whole genome shotgun (WGS) entry which is preliminary data.</text>
</comment>
<feature type="region of interest" description="Disordered" evidence="1">
    <location>
        <begin position="1"/>
        <end position="90"/>
    </location>
</feature>
<accession>A0A2W5UQ60</accession>
<name>A0A2W5UQ60_CERSP</name>